<keyword evidence="7" id="KW-0223">Dioxygenase</keyword>
<evidence type="ECO:0000256" key="3">
    <source>
        <dbReference type="ARBA" id="ARBA00023002"/>
    </source>
</evidence>
<dbReference type="Gene3D" id="2.102.10.10">
    <property type="entry name" value="Rieske [2Fe-2S] iron-sulphur domain"/>
    <property type="match status" value="1"/>
</dbReference>
<dbReference type="SUPFAM" id="SSF50022">
    <property type="entry name" value="ISP domain"/>
    <property type="match status" value="1"/>
</dbReference>
<evidence type="ECO:0000256" key="5">
    <source>
        <dbReference type="ARBA" id="ARBA00023014"/>
    </source>
</evidence>
<gene>
    <name evidence="7" type="ORF">DPM19_32380</name>
</gene>
<keyword evidence="8" id="KW-1185">Reference proteome</keyword>
<keyword evidence="1" id="KW-0001">2Fe-2S</keyword>
<dbReference type="GO" id="GO:0004497">
    <property type="term" value="F:monooxygenase activity"/>
    <property type="evidence" value="ECO:0007669"/>
    <property type="project" value="UniProtKB-ARBA"/>
</dbReference>
<sequence>MGFARNQWYVAAYGEEVGDGLLARTICGEPVVLYRTSAGAAVALADRCVHRRFPLSASHREGDRIVCGYHGFTYDPDGSCVAVPGQTRIPRTARVPAYPVVEQDSLVWLWIGDAGSADPAAIPRAPWLDSPGYTTVRGMEPLAARYELLVDNLLDLSHETYLHAGYIGTPEVAQTPITTEVDEDAAVVHVRRRMKDVECPPFYAESTGITGRIDRWQDIEYHPPCLYLLHSRIAPTGVEPGPDGDDSGACHAEIVYAITPETETTTHDFWMVARDFALDDADVSRFLAESNRTVVLQDVTALNLLERVIAAEPPGYQELSINIDTGGLAARRLLRRMTETG</sequence>
<accession>A0A365GW10</accession>
<dbReference type="AlphaFoldDB" id="A0A365GW10"/>
<dbReference type="EMBL" id="QLYX01000022">
    <property type="protein sequence ID" value="RAY11007.1"/>
    <property type="molecule type" value="Genomic_DNA"/>
</dbReference>
<dbReference type="PROSITE" id="PS51296">
    <property type="entry name" value="RIESKE"/>
    <property type="match status" value="1"/>
</dbReference>
<keyword evidence="4" id="KW-0408">Iron</keyword>
<evidence type="ECO:0000313" key="8">
    <source>
        <dbReference type="Proteomes" id="UP000251891"/>
    </source>
</evidence>
<feature type="domain" description="Rieske" evidence="6">
    <location>
        <begin position="8"/>
        <end position="109"/>
    </location>
</feature>
<evidence type="ECO:0000313" key="7">
    <source>
        <dbReference type="EMBL" id="RAY11007.1"/>
    </source>
</evidence>
<dbReference type="Pfam" id="PF00355">
    <property type="entry name" value="Rieske"/>
    <property type="match status" value="1"/>
</dbReference>
<keyword evidence="3" id="KW-0560">Oxidoreductase</keyword>
<dbReference type="GO" id="GO:0046872">
    <property type="term" value="F:metal ion binding"/>
    <property type="evidence" value="ECO:0007669"/>
    <property type="project" value="UniProtKB-KW"/>
</dbReference>
<dbReference type="GO" id="GO:0051213">
    <property type="term" value="F:dioxygenase activity"/>
    <property type="evidence" value="ECO:0007669"/>
    <property type="project" value="UniProtKB-KW"/>
</dbReference>
<protein>
    <submittedName>
        <fullName evidence="7">Aromatic ring-hydroxylating dioxygenase subunit alpha</fullName>
    </submittedName>
</protein>
<dbReference type="PANTHER" id="PTHR21266:SF60">
    <property type="entry name" value="3-KETOSTEROID-9-ALPHA-MONOOXYGENASE, OXYGENASE COMPONENT"/>
    <property type="match status" value="1"/>
</dbReference>
<dbReference type="GO" id="GO:0051537">
    <property type="term" value="F:2 iron, 2 sulfur cluster binding"/>
    <property type="evidence" value="ECO:0007669"/>
    <property type="project" value="UniProtKB-KW"/>
</dbReference>
<name>A0A365GW10_9ACTN</name>
<evidence type="ECO:0000256" key="1">
    <source>
        <dbReference type="ARBA" id="ARBA00022714"/>
    </source>
</evidence>
<comment type="caution">
    <text evidence="7">The sequence shown here is derived from an EMBL/GenBank/DDBJ whole genome shotgun (WGS) entry which is preliminary data.</text>
</comment>
<dbReference type="InterPro" id="IPR044043">
    <property type="entry name" value="VanA_C_cat"/>
</dbReference>
<dbReference type="OrthoDB" id="5243643at2"/>
<proteinExistence type="predicted"/>
<evidence type="ECO:0000256" key="4">
    <source>
        <dbReference type="ARBA" id="ARBA00023004"/>
    </source>
</evidence>
<evidence type="ECO:0000259" key="6">
    <source>
        <dbReference type="PROSITE" id="PS51296"/>
    </source>
</evidence>
<dbReference type="Gene3D" id="3.90.380.10">
    <property type="entry name" value="Naphthalene 1,2-dioxygenase Alpha Subunit, Chain A, domain 1"/>
    <property type="match status" value="1"/>
</dbReference>
<dbReference type="Proteomes" id="UP000251891">
    <property type="component" value="Unassembled WGS sequence"/>
</dbReference>
<dbReference type="InterPro" id="IPR050584">
    <property type="entry name" value="Cholesterol_7-desaturase"/>
</dbReference>
<dbReference type="CDD" id="cd08878">
    <property type="entry name" value="RHO_alpha_C_DMO-like"/>
    <property type="match status" value="1"/>
</dbReference>
<dbReference type="InterPro" id="IPR036922">
    <property type="entry name" value="Rieske_2Fe-2S_sf"/>
</dbReference>
<reference evidence="7 8" key="1">
    <citation type="submission" date="2018-06" db="EMBL/GenBank/DDBJ databases">
        <title>Actinomadura craniellae sp. nov. isolated from marine sponge Craniella sp.</title>
        <authorList>
            <person name="Li L."/>
            <person name="Xu Q.H."/>
            <person name="Lin H.W."/>
            <person name="Lu Y.H."/>
        </authorList>
    </citation>
    <scope>NUCLEOTIDE SEQUENCE [LARGE SCALE GENOMIC DNA]</scope>
    <source>
        <strain evidence="7 8">LHW63021</strain>
    </source>
</reference>
<evidence type="ECO:0000256" key="2">
    <source>
        <dbReference type="ARBA" id="ARBA00022723"/>
    </source>
</evidence>
<dbReference type="GO" id="GO:0016705">
    <property type="term" value="F:oxidoreductase activity, acting on paired donors, with incorporation or reduction of molecular oxygen"/>
    <property type="evidence" value="ECO:0007669"/>
    <property type="project" value="UniProtKB-ARBA"/>
</dbReference>
<dbReference type="SUPFAM" id="SSF55961">
    <property type="entry name" value="Bet v1-like"/>
    <property type="match status" value="1"/>
</dbReference>
<keyword evidence="2" id="KW-0479">Metal-binding</keyword>
<dbReference type="InterPro" id="IPR017941">
    <property type="entry name" value="Rieske_2Fe-2S"/>
</dbReference>
<keyword evidence="5" id="KW-0411">Iron-sulfur</keyword>
<organism evidence="7 8">
    <name type="scientific">Actinomadura craniellae</name>
    <dbReference type="NCBI Taxonomy" id="2231787"/>
    <lineage>
        <taxon>Bacteria</taxon>
        <taxon>Bacillati</taxon>
        <taxon>Actinomycetota</taxon>
        <taxon>Actinomycetes</taxon>
        <taxon>Streptosporangiales</taxon>
        <taxon>Thermomonosporaceae</taxon>
        <taxon>Actinomadura</taxon>
    </lineage>
</organism>
<dbReference type="RefSeq" id="WP_111871906.1">
    <property type="nucleotide sequence ID" value="NZ_QLYX01000022.1"/>
</dbReference>
<dbReference type="Pfam" id="PF19112">
    <property type="entry name" value="VanA_C"/>
    <property type="match status" value="1"/>
</dbReference>
<dbReference type="PANTHER" id="PTHR21266">
    <property type="entry name" value="IRON-SULFUR DOMAIN CONTAINING PROTEIN"/>
    <property type="match status" value="1"/>
</dbReference>